<dbReference type="EMBL" id="MU150249">
    <property type="protein sequence ID" value="KAF9465125.1"/>
    <property type="molecule type" value="Genomic_DNA"/>
</dbReference>
<evidence type="ECO:0000256" key="2">
    <source>
        <dbReference type="ARBA" id="ARBA00022857"/>
    </source>
</evidence>
<dbReference type="Gene3D" id="3.40.50.720">
    <property type="entry name" value="NAD(P)-binding Rossmann-like Domain"/>
    <property type="match status" value="1"/>
</dbReference>
<gene>
    <name evidence="4" type="ORF">BDZ94DRAFT_1307286</name>
</gene>
<proteinExistence type="inferred from homology"/>
<dbReference type="AlphaFoldDB" id="A0A9P5YCG8"/>
<evidence type="ECO:0000313" key="4">
    <source>
        <dbReference type="EMBL" id="KAF9465125.1"/>
    </source>
</evidence>
<keyword evidence="3" id="KW-0560">Oxidoreductase</keyword>
<keyword evidence="2" id="KW-0521">NADP</keyword>
<comment type="similarity">
    <text evidence="1">Belongs to the short-chain dehydrogenases/reductases (SDR) family.</text>
</comment>
<dbReference type="SUPFAM" id="SSF51735">
    <property type="entry name" value="NAD(P)-binding Rossmann-fold domains"/>
    <property type="match status" value="1"/>
</dbReference>
<name>A0A9P5YCG8_9AGAR</name>
<dbReference type="Proteomes" id="UP000807353">
    <property type="component" value="Unassembled WGS sequence"/>
</dbReference>
<dbReference type="InterPro" id="IPR036291">
    <property type="entry name" value="NAD(P)-bd_dom_sf"/>
</dbReference>
<evidence type="ECO:0000256" key="1">
    <source>
        <dbReference type="ARBA" id="ARBA00006484"/>
    </source>
</evidence>
<evidence type="ECO:0000313" key="5">
    <source>
        <dbReference type="Proteomes" id="UP000807353"/>
    </source>
</evidence>
<protein>
    <recommendedName>
        <fullName evidence="6">NAD(P)-binding protein</fullName>
    </recommendedName>
</protein>
<evidence type="ECO:0008006" key="6">
    <source>
        <dbReference type="Google" id="ProtNLM"/>
    </source>
</evidence>
<dbReference type="PANTHER" id="PTHR24320">
    <property type="entry name" value="RETINOL DEHYDROGENASE"/>
    <property type="match status" value="1"/>
</dbReference>
<comment type="caution">
    <text evidence="4">The sequence shown here is derived from an EMBL/GenBank/DDBJ whole genome shotgun (WGS) entry which is preliminary data.</text>
</comment>
<dbReference type="PRINTS" id="PR00081">
    <property type="entry name" value="GDHRDH"/>
</dbReference>
<keyword evidence="5" id="KW-1185">Reference proteome</keyword>
<dbReference type="PANTHER" id="PTHR24320:SF236">
    <property type="entry name" value="SHORT-CHAIN DEHYDROGENASE-RELATED"/>
    <property type="match status" value="1"/>
</dbReference>
<dbReference type="OrthoDB" id="191139at2759"/>
<dbReference type="Pfam" id="PF00106">
    <property type="entry name" value="adh_short"/>
    <property type="match status" value="1"/>
</dbReference>
<dbReference type="InterPro" id="IPR002347">
    <property type="entry name" value="SDR_fam"/>
</dbReference>
<accession>A0A9P5YCG8</accession>
<dbReference type="GO" id="GO:0016491">
    <property type="term" value="F:oxidoreductase activity"/>
    <property type="evidence" value="ECO:0007669"/>
    <property type="project" value="UniProtKB-KW"/>
</dbReference>
<sequence length="318" mass="35320">MSLYDHYQFFKQAWFSGKPIWQTSDMPDLSGKVIIVTGGGAGIGKGTVQALLEHNAKVYIATRNQASAEAAIKELKALTGKDAHFIHLDLEDLPSVRKAAEEFLKQETRLDVLFNNAGVMMPPVEKTTPAGYDLSFGVNVLGHFFFTKLLLPIMMQTSKTTGIPSRIVTTSSGAHYLAKYDFNAFKDGPARKKMNLIDLYGQSKWGNIVFANEVARRYGDKGIVSCSVNPGNLHRTETNLARHVQGGIEFYLLKMMQIYPLAWGILPQLYAGTSPDGADFNGKFVVPWGWLAPARSDTTDPQIGKELWTWLEEQVKDI</sequence>
<reference evidence="4" key="1">
    <citation type="submission" date="2020-11" db="EMBL/GenBank/DDBJ databases">
        <authorList>
            <consortium name="DOE Joint Genome Institute"/>
            <person name="Ahrendt S."/>
            <person name="Riley R."/>
            <person name="Andreopoulos W."/>
            <person name="Labutti K."/>
            <person name="Pangilinan J."/>
            <person name="Ruiz-Duenas F.J."/>
            <person name="Barrasa J.M."/>
            <person name="Sanchez-Garcia M."/>
            <person name="Camarero S."/>
            <person name="Miyauchi S."/>
            <person name="Serrano A."/>
            <person name="Linde D."/>
            <person name="Babiker R."/>
            <person name="Drula E."/>
            <person name="Ayuso-Fernandez I."/>
            <person name="Pacheco R."/>
            <person name="Padilla G."/>
            <person name="Ferreira P."/>
            <person name="Barriuso J."/>
            <person name="Kellner H."/>
            <person name="Castanera R."/>
            <person name="Alfaro M."/>
            <person name="Ramirez L."/>
            <person name="Pisabarro A.G."/>
            <person name="Kuo A."/>
            <person name="Tritt A."/>
            <person name="Lipzen A."/>
            <person name="He G."/>
            <person name="Yan M."/>
            <person name="Ng V."/>
            <person name="Cullen D."/>
            <person name="Martin F."/>
            <person name="Rosso M.-N."/>
            <person name="Henrissat B."/>
            <person name="Hibbett D."/>
            <person name="Martinez A.T."/>
            <person name="Grigoriev I.V."/>
        </authorList>
    </citation>
    <scope>NUCLEOTIDE SEQUENCE</scope>
    <source>
        <strain evidence="4">CBS 247.69</strain>
    </source>
</reference>
<evidence type="ECO:0000256" key="3">
    <source>
        <dbReference type="ARBA" id="ARBA00023002"/>
    </source>
</evidence>
<organism evidence="4 5">
    <name type="scientific">Collybia nuda</name>
    <dbReference type="NCBI Taxonomy" id="64659"/>
    <lineage>
        <taxon>Eukaryota</taxon>
        <taxon>Fungi</taxon>
        <taxon>Dikarya</taxon>
        <taxon>Basidiomycota</taxon>
        <taxon>Agaricomycotina</taxon>
        <taxon>Agaricomycetes</taxon>
        <taxon>Agaricomycetidae</taxon>
        <taxon>Agaricales</taxon>
        <taxon>Tricholomatineae</taxon>
        <taxon>Clitocybaceae</taxon>
        <taxon>Collybia</taxon>
    </lineage>
</organism>